<dbReference type="CDD" id="cd18317">
    <property type="entry name" value="BTB_POZ_Kv"/>
    <property type="match status" value="1"/>
</dbReference>
<accession>A0ABQ9ECV6</accession>
<evidence type="ECO:0000256" key="2">
    <source>
        <dbReference type="ARBA" id="ARBA00022448"/>
    </source>
</evidence>
<dbReference type="PANTHER" id="PTHR11537">
    <property type="entry name" value="VOLTAGE-GATED POTASSIUM CHANNEL"/>
    <property type="match status" value="1"/>
</dbReference>
<evidence type="ECO:0000313" key="10">
    <source>
        <dbReference type="Proteomes" id="UP001217089"/>
    </source>
</evidence>
<organism evidence="9 10">
    <name type="scientific">Tegillarca granosa</name>
    <name type="common">Malaysian cockle</name>
    <name type="synonym">Anadara granosa</name>
    <dbReference type="NCBI Taxonomy" id="220873"/>
    <lineage>
        <taxon>Eukaryota</taxon>
        <taxon>Metazoa</taxon>
        <taxon>Spiralia</taxon>
        <taxon>Lophotrochozoa</taxon>
        <taxon>Mollusca</taxon>
        <taxon>Bivalvia</taxon>
        <taxon>Autobranchia</taxon>
        <taxon>Pteriomorphia</taxon>
        <taxon>Arcoida</taxon>
        <taxon>Arcoidea</taxon>
        <taxon>Arcidae</taxon>
        <taxon>Tegillarca</taxon>
    </lineage>
</organism>
<dbReference type="InterPro" id="IPR003131">
    <property type="entry name" value="T1-type_BTB"/>
</dbReference>
<dbReference type="InterPro" id="IPR028325">
    <property type="entry name" value="VG_K_chnl"/>
</dbReference>
<dbReference type="Pfam" id="PF02214">
    <property type="entry name" value="BTB_2"/>
    <property type="match status" value="1"/>
</dbReference>
<gene>
    <name evidence="9" type="ORF">KUTeg_020648</name>
</gene>
<name>A0ABQ9ECV6_TEGGR</name>
<evidence type="ECO:0000256" key="1">
    <source>
        <dbReference type="ARBA" id="ARBA00004141"/>
    </source>
</evidence>
<comment type="subcellular location">
    <subcellularLocation>
        <location evidence="1">Membrane</location>
        <topology evidence="1">Multi-pass membrane protein</topology>
    </subcellularLocation>
</comment>
<reference evidence="9 10" key="1">
    <citation type="submission" date="2022-12" db="EMBL/GenBank/DDBJ databases">
        <title>Chromosome-level genome of Tegillarca granosa.</title>
        <authorList>
            <person name="Kim J."/>
        </authorList>
    </citation>
    <scope>NUCLEOTIDE SEQUENCE [LARGE SCALE GENOMIC DNA]</scope>
    <source>
        <strain evidence="9">Teg-2019</strain>
        <tissue evidence="9">Adductor muscle</tissue>
    </source>
</reference>
<dbReference type="EMBL" id="JARBDR010000918">
    <property type="protein sequence ID" value="KAJ8301661.1"/>
    <property type="molecule type" value="Genomic_DNA"/>
</dbReference>
<dbReference type="PRINTS" id="PR01498">
    <property type="entry name" value="SHAWCHANNEL"/>
</dbReference>
<dbReference type="InterPro" id="IPR011333">
    <property type="entry name" value="SKP1/BTB/POZ_sf"/>
</dbReference>
<evidence type="ECO:0000256" key="5">
    <source>
        <dbReference type="ARBA" id="ARBA00023065"/>
    </source>
</evidence>
<protein>
    <recommendedName>
        <fullName evidence="8">BTB domain-containing protein</fullName>
    </recommendedName>
</protein>
<keyword evidence="2" id="KW-0813">Transport</keyword>
<dbReference type="SMART" id="SM00225">
    <property type="entry name" value="BTB"/>
    <property type="match status" value="1"/>
</dbReference>
<evidence type="ECO:0000313" key="9">
    <source>
        <dbReference type="EMBL" id="KAJ8301661.1"/>
    </source>
</evidence>
<dbReference type="Gene3D" id="3.30.710.10">
    <property type="entry name" value="Potassium Channel Kv1.1, Chain A"/>
    <property type="match status" value="1"/>
</dbReference>
<keyword evidence="10" id="KW-1185">Reference proteome</keyword>
<dbReference type="InterPro" id="IPR003974">
    <property type="entry name" value="K_chnl_volt-dep_Kv3"/>
</dbReference>
<keyword evidence="7" id="KW-0407">Ion channel</keyword>
<sequence>METNRKRIEIDISGTKFFVSQDILTNKPYTRLGRMASKLSKDRNEESTVSFQFDRPIPSFQTVLEYYQTEQLHMPVNTCPKSFQKELEFWEIDPGEMEKCCLYQYITFMDDFETLYNFQTSLQKEQEQTDTRLKSKKSSFKHKRARLWAILDNKESSLLAKHVREEKLNINQ</sequence>
<keyword evidence="3" id="KW-0812">Transmembrane</keyword>
<comment type="caution">
    <text evidence="9">The sequence shown here is derived from an EMBL/GenBank/DDBJ whole genome shotgun (WGS) entry which is preliminary data.</text>
</comment>
<evidence type="ECO:0000256" key="6">
    <source>
        <dbReference type="ARBA" id="ARBA00023136"/>
    </source>
</evidence>
<dbReference type="SUPFAM" id="SSF54695">
    <property type="entry name" value="POZ domain"/>
    <property type="match status" value="1"/>
</dbReference>
<evidence type="ECO:0000256" key="3">
    <source>
        <dbReference type="ARBA" id="ARBA00022692"/>
    </source>
</evidence>
<keyword evidence="4" id="KW-1133">Transmembrane helix</keyword>
<evidence type="ECO:0000259" key="8">
    <source>
        <dbReference type="SMART" id="SM00225"/>
    </source>
</evidence>
<dbReference type="Proteomes" id="UP001217089">
    <property type="component" value="Unassembled WGS sequence"/>
</dbReference>
<evidence type="ECO:0000256" key="7">
    <source>
        <dbReference type="ARBA" id="ARBA00023303"/>
    </source>
</evidence>
<dbReference type="PANTHER" id="PTHR11537:SF254">
    <property type="entry name" value="POTASSIUM VOLTAGE-GATED CHANNEL PROTEIN SHAB"/>
    <property type="match status" value="1"/>
</dbReference>
<feature type="domain" description="BTB" evidence="8">
    <location>
        <begin position="6"/>
        <end position="108"/>
    </location>
</feature>
<dbReference type="InterPro" id="IPR000210">
    <property type="entry name" value="BTB/POZ_dom"/>
</dbReference>
<evidence type="ECO:0000256" key="4">
    <source>
        <dbReference type="ARBA" id="ARBA00022989"/>
    </source>
</evidence>
<keyword evidence="6" id="KW-0472">Membrane</keyword>
<keyword evidence="5" id="KW-0406">Ion transport</keyword>
<proteinExistence type="predicted"/>